<accession>A0A9P6B2Q5</accession>
<reference evidence="3" key="1">
    <citation type="journal article" date="2020" name="Nat. Commun.">
        <title>Large-scale genome sequencing of mycorrhizal fungi provides insights into the early evolution of symbiotic traits.</title>
        <authorList>
            <person name="Miyauchi S."/>
            <person name="Kiss E."/>
            <person name="Kuo A."/>
            <person name="Drula E."/>
            <person name="Kohler A."/>
            <person name="Sanchez-Garcia M."/>
            <person name="Morin E."/>
            <person name="Andreopoulos B."/>
            <person name="Barry K.W."/>
            <person name="Bonito G."/>
            <person name="Buee M."/>
            <person name="Carver A."/>
            <person name="Chen C."/>
            <person name="Cichocki N."/>
            <person name="Clum A."/>
            <person name="Culley D."/>
            <person name="Crous P.W."/>
            <person name="Fauchery L."/>
            <person name="Girlanda M."/>
            <person name="Hayes R.D."/>
            <person name="Keri Z."/>
            <person name="LaButti K."/>
            <person name="Lipzen A."/>
            <person name="Lombard V."/>
            <person name="Magnuson J."/>
            <person name="Maillard F."/>
            <person name="Murat C."/>
            <person name="Nolan M."/>
            <person name="Ohm R.A."/>
            <person name="Pangilinan J."/>
            <person name="Pereira M.F."/>
            <person name="Perotto S."/>
            <person name="Peter M."/>
            <person name="Pfister S."/>
            <person name="Riley R."/>
            <person name="Sitrit Y."/>
            <person name="Stielow J.B."/>
            <person name="Szollosi G."/>
            <person name="Zifcakova L."/>
            <person name="Stursova M."/>
            <person name="Spatafora J.W."/>
            <person name="Tedersoo L."/>
            <person name="Vaario L.M."/>
            <person name="Yamada A."/>
            <person name="Yan M."/>
            <person name="Wang P."/>
            <person name="Xu J."/>
            <person name="Bruns T."/>
            <person name="Baldrian P."/>
            <person name="Vilgalys R."/>
            <person name="Dunand C."/>
            <person name="Henrissat B."/>
            <person name="Grigoriev I.V."/>
            <person name="Hibbett D."/>
            <person name="Nagy L.G."/>
            <person name="Martin F.M."/>
        </authorList>
    </citation>
    <scope>NUCLEOTIDE SEQUENCE</scope>
    <source>
        <strain evidence="3">UP504</strain>
    </source>
</reference>
<gene>
    <name evidence="3" type="ORF">BS47DRAFT_1381009</name>
</gene>
<evidence type="ECO:0000256" key="1">
    <source>
        <dbReference type="SAM" id="MobiDB-lite"/>
    </source>
</evidence>
<feature type="region of interest" description="Disordered" evidence="1">
    <location>
        <begin position="209"/>
        <end position="241"/>
    </location>
</feature>
<dbReference type="Proteomes" id="UP000886523">
    <property type="component" value="Unassembled WGS sequence"/>
</dbReference>
<evidence type="ECO:0000256" key="2">
    <source>
        <dbReference type="SAM" id="Phobius"/>
    </source>
</evidence>
<comment type="caution">
    <text evidence="3">The sequence shown here is derived from an EMBL/GenBank/DDBJ whole genome shotgun (WGS) entry which is preliminary data.</text>
</comment>
<keyword evidence="2" id="KW-1133">Transmembrane helix</keyword>
<feature type="compositionally biased region" description="Polar residues" evidence="1">
    <location>
        <begin position="220"/>
        <end position="232"/>
    </location>
</feature>
<evidence type="ECO:0000313" key="4">
    <source>
        <dbReference type="Proteomes" id="UP000886523"/>
    </source>
</evidence>
<evidence type="ECO:0000313" key="3">
    <source>
        <dbReference type="EMBL" id="KAF9516470.1"/>
    </source>
</evidence>
<organism evidence="3 4">
    <name type="scientific">Hydnum rufescens UP504</name>
    <dbReference type="NCBI Taxonomy" id="1448309"/>
    <lineage>
        <taxon>Eukaryota</taxon>
        <taxon>Fungi</taxon>
        <taxon>Dikarya</taxon>
        <taxon>Basidiomycota</taxon>
        <taxon>Agaricomycotina</taxon>
        <taxon>Agaricomycetes</taxon>
        <taxon>Cantharellales</taxon>
        <taxon>Hydnaceae</taxon>
        <taxon>Hydnum</taxon>
    </lineage>
</organism>
<sequence>MNNTNNPDDWNAFLKNSFALRAGILMIAKVALVPSALLLFTLLAADIPGARLSNIIGSTMVGAKHGPLQTHNCSAGFIHVLSFQVHQQNIPRSHKIPQSSSHPRLVMSNDEGKARGREKHPPHKAGLGIQKSRSRPLYYAFGDFLWPHEATSRRIGITRTVECASSLAMVRPSTSSSSKPFVSTAIEHEVSQFPILLIYAEQPQWIGGSGRRMKGENNRKCPNQEQVRIDNSLQKKDEEKE</sequence>
<feature type="region of interest" description="Disordered" evidence="1">
    <location>
        <begin position="93"/>
        <end position="128"/>
    </location>
</feature>
<keyword evidence="4" id="KW-1185">Reference proteome</keyword>
<protein>
    <submittedName>
        <fullName evidence="3">Uncharacterized protein</fullName>
    </submittedName>
</protein>
<name>A0A9P6B2Q5_9AGAM</name>
<feature type="compositionally biased region" description="Polar residues" evidence="1">
    <location>
        <begin position="93"/>
        <end position="102"/>
    </location>
</feature>
<dbReference type="AlphaFoldDB" id="A0A9P6B2Q5"/>
<keyword evidence="2" id="KW-0812">Transmembrane</keyword>
<feature type="transmembrane region" description="Helical" evidence="2">
    <location>
        <begin position="20"/>
        <end position="45"/>
    </location>
</feature>
<keyword evidence="2" id="KW-0472">Membrane</keyword>
<proteinExistence type="predicted"/>
<dbReference type="EMBL" id="MU128939">
    <property type="protein sequence ID" value="KAF9516470.1"/>
    <property type="molecule type" value="Genomic_DNA"/>
</dbReference>